<name>A0A1H4R7X5_PSETA</name>
<protein>
    <submittedName>
        <fullName evidence="2">Uncharacterized protein</fullName>
    </submittedName>
</protein>
<evidence type="ECO:0000256" key="1">
    <source>
        <dbReference type="SAM" id="Phobius"/>
    </source>
</evidence>
<sequence>MGRTHRVSESPLLEILNYYPLRPYSSVMKENLFVVLYICLCITWIATVISVIYWYIPVIN</sequence>
<keyword evidence="1" id="KW-1133">Transmembrane helix</keyword>
<evidence type="ECO:0000313" key="3">
    <source>
        <dbReference type="Proteomes" id="UP000183155"/>
    </source>
</evidence>
<accession>A0A1H4R7X5</accession>
<proteinExistence type="predicted"/>
<keyword evidence="1" id="KW-0812">Transmembrane</keyword>
<evidence type="ECO:0000313" key="2">
    <source>
        <dbReference type="EMBL" id="SEC27992.1"/>
    </source>
</evidence>
<comment type="caution">
    <text evidence="2">The sequence shown here is derived from an EMBL/GenBank/DDBJ whole genome shotgun (WGS) entry which is preliminary data.</text>
</comment>
<keyword evidence="1" id="KW-0472">Membrane</keyword>
<organism evidence="2 3">
    <name type="scientific">Pseudomonas taetrolens</name>
    <dbReference type="NCBI Taxonomy" id="47884"/>
    <lineage>
        <taxon>Bacteria</taxon>
        <taxon>Pseudomonadati</taxon>
        <taxon>Pseudomonadota</taxon>
        <taxon>Gammaproteobacteria</taxon>
        <taxon>Pseudomonadales</taxon>
        <taxon>Pseudomonadaceae</taxon>
        <taxon>Pseudomonas</taxon>
    </lineage>
</organism>
<feature type="transmembrane region" description="Helical" evidence="1">
    <location>
        <begin position="32"/>
        <end position="56"/>
    </location>
</feature>
<reference evidence="2 3" key="1">
    <citation type="submission" date="2016-10" db="EMBL/GenBank/DDBJ databases">
        <authorList>
            <person name="Varghese N."/>
            <person name="Submissions S."/>
        </authorList>
    </citation>
    <scope>NUCLEOTIDE SEQUENCE [LARGE SCALE GENOMIC DNA]</scope>
    <source>
        <strain evidence="2 3">BS3652</strain>
    </source>
</reference>
<dbReference type="EMBL" id="FNRS01000001">
    <property type="protein sequence ID" value="SEC27992.1"/>
    <property type="molecule type" value="Genomic_DNA"/>
</dbReference>
<dbReference type="Proteomes" id="UP000183155">
    <property type="component" value="Unassembled WGS sequence"/>
</dbReference>
<keyword evidence="3" id="KW-1185">Reference proteome</keyword>
<gene>
    <name evidence="2" type="ORF">SAMN04490203_2120</name>
</gene>